<name>A0A9J6H048_HAELO</name>
<evidence type="ECO:0000256" key="2">
    <source>
        <dbReference type="ARBA" id="ARBA00022490"/>
    </source>
</evidence>
<dbReference type="OMA" id="ILRFWLM"/>
<evidence type="ECO:0000256" key="1">
    <source>
        <dbReference type="ARBA" id="ARBA00010337"/>
    </source>
</evidence>
<evidence type="ECO:0000313" key="9">
    <source>
        <dbReference type="Proteomes" id="UP000821853"/>
    </source>
</evidence>
<evidence type="ECO:0000256" key="4">
    <source>
        <dbReference type="ARBA" id="ARBA00023212"/>
    </source>
</evidence>
<dbReference type="GO" id="GO:0051321">
    <property type="term" value="P:meiotic cell cycle"/>
    <property type="evidence" value="ECO:0007669"/>
    <property type="project" value="TreeGrafter"/>
</dbReference>
<sequence length="724" mass="81270">MALSDYVVPPYWNPGDPQVEAPSSTSISANLVKEWEKYLKSHGISTGERTLLSERLLLRETLWMMSGTKELFVFTWNGNEFIVNDNFKLSHVTTGTVKTVLEEICRCASYVVHLKEFISSVSGAKSSTLTVKAFASSVFEQLQPYSRRIVELERMLIAQKETLTLAMLLEDAKPHFERVCHIYNIFRCAVVTDCPENRVQQTVKLLSALEHALENATVVNQKNVLPQTVSLYLDSVKPYIDFIDTFSGSGILQDPFQEFPIRRNEDAKFSEGAGVSYWKDSLCVCDPGCSDTVIGPHLAPIISAGKSMEHLVHATESRRAVLPSKPGTLYSSIISSIRSTGSIQESKHAIPKQSTGLANVKEIREELIQWSQEAKCEGLIGLPPEPALSEIDVKCPLSCTLLQIKQAVGNAVAERCSENSAKFIHYLKSGCNLAQHIDVVHNHFLMFAGDIMHSFTTELFSRLLSRSPETWQNLSFLSFALQEALSWYHSQTPLLKGLSMKLRESSPKLWLDGFDNVVLTYSVAWPITIVLTDKTLALYNRIFVFLCKVKCAKFALEELSFHDLCCRADTPAMKQTAHSLQLLRFEIISFLIAFHSCLMQEALHGSKLVFDGDLERATDLDTVIKCHEDFVAKAFRQCLLGEPLVDLQEPILTMLKLCIKLHVLWNKGIKNILPAEVKSIEDSFLNAHIKFKHLAKIRVNRGYADSSQLLTFAMNSQYLQPVVA</sequence>
<comment type="similarity">
    <text evidence="1 5">Belongs to the TUBGCP family.</text>
</comment>
<evidence type="ECO:0000313" key="8">
    <source>
        <dbReference type="EMBL" id="KAH9381117.1"/>
    </source>
</evidence>
<comment type="caution">
    <text evidence="8">The sequence shown here is derived from an EMBL/GenBank/DDBJ whole genome shotgun (WGS) entry which is preliminary data.</text>
</comment>
<dbReference type="Pfam" id="PF04130">
    <property type="entry name" value="GCP_C_terminal"/>
    <property type="match status" value="1"/>
</dbReference>
<keyword evidence="9" id="KW-1185">Reference proteome</keyword>
<evidence type="ECO:0000256" key="3">
    <source>
        <dbReference type="ARBA" id="ARBA00022701"/>
    </source>
</evidence>
<dbReference type="Pfam" id="PF17681">
    <property type="entry name" value="GCP_N_terminal"/>
    <property type="match status" value="1"/>
</dbReference>
<dbReference type="GO" id="GO:0051011">
    <property type="term" value="F:microtubule minus-end binding"/>
    <property type="evidence" value="ECO:0007669"/>
    <property type="project" value="TreeGrafter"/>
</dbReference>
<dbReference type="GO" id="GO:0000922">
    <property type="term" value="C:spindle pole"/>
    <property type="evidence" value="ECO:0007669"/>
    <property type="project" value="InterPro"/>
</dbReference>
<feature type="domain" description="Gamma tubulin complex component C-terminal" evidence="6">
    <location>
        <begin position="433"/>
        <end position="666"/>
    </location>
</feature>
<dbReference type="InterPro" id="IPR042241">
    <property type="entry name" value="GCP_C_sf"/>
</dbReference>
<dbReference type="GO" id="GO:0005874">
    <property type="term" value="C:microtubule"/>
    <property type="evidence" value="ECO:0007669"/>
    <property type="project" value="UniProtKB-KW"/>
</dbReference>
<keyword evidence="4 5" id="KW-0206">Cytoskeleton</keyword>
<dbReference type="GO" id="GO:0000930">
    <property type="term" value="C:gamma-tubulin complex"/>
    <property type="evidence" value="ECO:0007669"/>
    <property type="project" value="TreeGrafter"/>
</dbReference>
<dbReference type="PANTHER" id="PTHR19302">
    <property type="entry name" value="GAMMA TUBULIN COMPLEX PROTEIN"/>
    <property type="match status" value="1"/>
</dbReference>
<dbReference type="GO" id="GO:0007020">
    <property type="term" value="P:microtubule nucleation"/>
    <property type="evidence" value="ECO:0007669"/>
    <property type="project" value="InterPro"/>
</dbReference>
<dbReference type="AlphaFoldDB" id="A0A9J6H048"/>
<dbReference type="EMBL" id="JABSTR010000011">
    <property type="protein sequence ID" value="KAH9381117.1"/>
    <property type="molecule type" value="Genomic_DNA"/>
</dbReference>
<feature type="domain" description="Gamma tubulin complex component protein N-terminal" evidence="7">
    <location>
        <begin position="58"/>
        <end position="314"/>
    </location>
</feature>
<dbReference type="GO" id="GO:0000278">
    <property type="term" value="P:mitotic cell cycle"/>
    <property type="evidence" value="ECO:0007669"/>
    <property type="project" value="TreeGrafter"/>
</dbReference>
<dbReference type="InterPro" id="IPR007259">
    <property type="entry name" value="GCP"/>
</dbReference>
<keyword evidence="2 5" id="KW-0963">Cytoplasm</keyword>
<comment type="subcellular location">
    <subcellularLocation>
        <location evidence="5">Cytoplasm</location>
        <location evidence="5">Cytoskeleton</location>
        <location evidence="5">Microtubule organizing center</location>
    </subcellularLocation>
</comment>
<accession>A0A9J6H048</accession>
<dbReference type="Gene3D" id="1.20.120.1900">
    <property type="entry name" value="Gamma-tubulin complex, C-terminal domain"/>
    <property type="match status" value="1"/>
</dbReference>
<dbReference type="GO" id="GO:0031122">
    <property type="term" value="P:cytoplasmic microtubule organization"/>
    <property type="evidence" value="ECO:0007669"/>
    <property type="project" value="TreeGrafter"/>
</dbReference>
<protein>
    <recommendedName>
        <fullName evidence="5">Gamma-tubulin complex component</fullName>
    </recommendedName>
</protein>
<dbReference type="Proteomes" id="UP000821853">
    <property type="component" value="Chromosome 9"/>
</dbReference>
<reference evidence="8 9" key="1">
    <citation type="journal article" date="2020" name="Cell">
        <title>Large-Scale Comparative Analyses of Tick Genomes Elucidate Their Genetic Diversity and Vector Capacities.</title>
        <authorList>
            <consortium name="Tick Genome and Microbiome Consortium (TIGMIC)"/>
            <person name="Jia N."/>
            <person name="Wang J."/>
            <person name="Shi W."/>
            <person name="Du L."/>
            <person name="Sun Y."/>
            <person name="Zhan W."/>
            <person name="Jiang J.F."/>
            <person name="Wang Q."/>
            <person name="Zhang B."/>
            <person name="Ji P."/>
            <person name="Bell-Sakyi L."/>
            <person name="Cui X.M."/>
            <person name="Yuan T.T."/>
            <person name="Jiang B.G."/>
            <person name="Yang W.F."/>
            <person name="Lam T.T."/>
            <person name="Chang Q.C."/>
            <person name="Ding S.J."/>
            <person name="Wang X.J."/>
            <person name="Zhu J.G."/>
            <person name="Ruan X.D."/>
            <person name="Zhao L."/>
            <person name="Wei J.T."/>
            <person name="Ye R.Z."/>
            <person name="Que T.C."/>
            <person name="Du C.H."/>
            <person name="Zhou Y.H."/>
            <person name="Cheng J.X."/>
            <person name="Dai P.F."/>
            <person name="Guo W.B."/>
            <person name="Han X.H."/>
            <person name="Huang E.J."/>
            <person name="Li L.F."/>
            <person name="Wei W."/>
            <person name="Gao Y.C."/>
            <person name="Liu J.Z."/>
            <person name="Shao H.Z."/>
            <person name="Wang X."/>
            <person name="Wang C.C."/>
            <person name="Yang T.C."/>
            <person name="Huo Q.B."/>
            <person name="Li W."/>
            <person name="Chen H.Y."/>
            <person name="Chen S.E."/>
            <person name="Zhou L.G."/>
            <person name="Ni X.B."/>
            <person name="Tian J.H."/>
            <person name="Sheng Y."/>
            <person name="Liu T."/>
            <person name="Pan Y.S."/>
            <person name="Xia L.Y."/>
            <person name="Li J."/>
            <person name="Zhao F."/>
            <person name="Cao W.C."/>
        </authorList>
    </citation>
    <scope>NUCLEOTIDE SEQUENCE [LARGE SCALE GENOMIC DNA]</scope>
    <source>
        <strain evidence="8">HaeL-2018</strain>
    </source>
</reference>
<dbReference type="OrthoDB" id="66546at2759"/>
<evidence type="ECO:0000256" key="5">
    <source>
        <dbReference type="RuleBase" id="RU363050"/>
    </source>
</evidence>
<dbReference type="InterPro" id="IPR040457">
    <property type="entry name" value="GCP_C"/>
</dbReference>
<dbReference type="VEuPathDB" id="VectorBase:HLOH_050136"/>
<dbReference type="PANTHER" id="PTHR19302:SF33">
    <property type="entry name" value="GAMMA-TUBULIN COMPLEX COMPONENT 5"/>
    <property type="match status" value="1"/>
</dbReference>
<proteinExistence type="inferred from homology"/>
<evidence type="ECO:0000259" key="6">
    <source>
        <dbReference type="Pfam" id="PF04130"/>
    </source>
</evidence>
<organism evidence="8 9">
    <name type="scientific">Haemaphysalis longicornis</name>
    <name type="common">Bush tick</name>
    <dbReference type="NCBI Taxonomy" id="44386"/>
    <lineage>
        <taxon>Eukaryota</taxon>
        <taxon>Metazoa</taxon>
        <taxon>Ecdysozoa</taxon>
        <taxon>Arthropoda</taxon>
        <taxon>Chelicerata</taxon>
        <taxon>Arachnida</taxon>
        <taxon>Acari</taxon>
        <taxon>Parasitiformes</taxon>
        <taxon>Ixodida</taxon>
        <taxon>Ixodoidea</taxon>
        <taxon>Ixodidae</taxon>
        <taxon>Haemaphysalinae</taxon>
        <taxon>Haemaphysalis</taxon>
    </lineage>
</organism>
<keyword evidence="3 5" id="KW-0493">Microtubule</keyword>
<dbReference type="InterPro" id="IPR041470">
    <property type="entry name" value="GCP_N"/>
</dbReference>
<dbReference type="GO" id="GO:0051225">
    <property type="term" value="P:spindle assembly"/>
    <property type="evidence" value="ECO:0007669"/>
    <property type="project" value="TreeGrafter"/>
</dbReference>
<dbReference type="GO" id="GO:0043015">
    <property type="term" value="F:gamma-tubulin binding"/>
    <property type="evidence" value="ECO:0007669"/>
    <property type="project" value="InterPro"/>
</dbReference>
<gene>
    <name evidence="8" type="ORF">HPB48_010789</name>
</gene>
<evidence type="ECO:0000259" key="7">
    <source>
        <dbReference type="Pfam" id="PF17681"/>
    </source>
</evidence>